<sequence length="227" mass="25429">MAPRLQIYLKVSSAGTSEGGCPFSGRVNMVTRLKVPESDYEFKPIDMDNKPPEFLKVNPSGEVPVLVDQETGLTVTDSGKITQYIESLYPNPPLKSNYDGPAVEATGGVFGGLAKLLFFKNKDEIPQLKANLTAELKKVDDYLKSDARKGKYLLDNEFRELDCMLVPRLRHVEIAGKYFHNYEIPSELTALTEYNRVGQAAQIYQTIIPTDEDIVKSWTRHGVQRAV</sequence>
<feature type="domain" description="GST N-terminal" evidence="1">
    <location>
        <begin position="11"/>
        <end position="93"/>
    </location>
</feature>
<organism evidence="2 3">
    <name type="scientific">Aplysia californica</name>
    <name type="common">California sea hare</name>
    <dbReference type="NCBI Taxonomy" id="6500"/>
    <lineage>
        <taxon>Eukaryota</taxon>
        <taxon>Metazoa</taxon>
        <taxon>Spiralia</taxon>
        <taxon>Lophotrochozoa</taxon>
        <taxon>Mollusca</taxon>
        <taxon>Gastropoda</taxon>
        <taxon>Heterobranchia</taxon>
        <taxon>Euthyneura</taxon>
        <taxon>Tectipleura</taxon>
        <taxon>Aplysiida</taxon>
        <taxon>Aplysioidea</taxon>
        <taxon>Aplysiidae</taxon>
        <taxon>Aplysia</taxon>
    </lineage>
</organism>
<dbReference type="InterPro" id="IPR004045">
    <property type="entry name" value="Glutathione_S-Trfase_N"/>
</dbReference>
<dbReference type="Gene3D" id="1.20.1050.10">
    <property type="match status" value="1"/>
</dbReference>
<dbReference type="RefSeq" id="XP_012945279.1">
    <property type="nucleotide sequence ID" value="XM_013089825.2"/>
</dbReference>
<evidence type="ECO:0000313" key="3">
    <source>
        <dbReference type="RefSeq" id="XP_012945279.1"/>
    </source>
</evidence>
<dbReference type="Pfam" id="PF13417">
    <property type="entry name" value="GST_N_3"/>
    <property type="match status" value="1"/>
</dbReference>
<accession>A0ABM1ACW6</accession>
<dbReference type="InterPro" id="IPR040079">
    <property type="entry name" value="Glutathione_S-Trfase"/>
</dbReference>
<keyword evidence="2" id="KW-1185">Reference proteome</keyword>
<dbReference type="PANTHER" id="PTHR43920:SF5">
    <property type="entry name" value="CHLORIDE INTRACELLULAR CHANNEL CLIC"/>
    <property type="match status" value="1"/>
</dbReference>
<proteinExistence type="predicted"/>
<name>A0ABM1ACW6_APLCA</name>
<dbReference type="SUPFAM" id="SSF47616">
    <property type="entry name" value="GST C-terminal domain-like"/>
    <property type="match status" value="1"/>
</dbReference>
<dbReference type="GeneID" id="101857453"/>
<protein>
    <submittedName>
        <fullName evidence="3">Probable glutathione S-transferase DHAR1, cytosolic</fullName>
    </submittedName>
</protein>
<dbReference type="Gene3D" id="3.40.30.10">
    <property type="entry name" value="Glutaredoxin"/>
    <property type="match status" value="1"/>
</dbReference>
<dbReference type="InterPro" id="IPR036249">
    <property type="entry name" value="Thioredoxin-like_sf"/>
</dbReference>
<evidence type="ECO:0000313" key="2">
    <source>
        <dbReference type="Proteomes" id="UP000694888"/>
    </source>
</evidence>
<dbReference type="SFLD" id="SFLDS00019">
    <property type="entry name" value="Glutathione_Transferase_(cytos"/>
    <property type="match status" value="1"/>
</dbReference>
<gene>
    <name evidence="3" type="primary">LOC101857453</name>
</gene>
<reference evidence="3" key="1">
    <citation type="submission" date="2025-08" db="UniProtKB">
        <authorList>
            <consortium name="RefSeq"/>
        </authorList>
    </citation>
    <scope>IDENTIFICATION</scope>
</reference>
<dbReference type="PANTHER" id="PTHR43920">
    <property type="entry name" value="CHLORIDE INTRACELLULAR CHANNEL, ISOFORM A"/>
    <property type="match status" value="1"/>
</dbReference>
<evidence type="ECO:0000259" key="1">
    <source>
        <dbReference type="PROSITE" id="PS50404"/>
    </source>
</evidence>
<dbReference type="SUPFAM" id="SSF52833">
    <property type="entry name" value="Thioredoxin-like"/>
    <property type="match status" value="1"/>
</dbReference>
<dbReference type="InterPro" id="IPR036282">
    <property type="entry name" value="Glutathione-S-Trfase_C_sf"/>
</dbReference>
<dbReference type="Proteomes" id="UP000694888">
    <property type="component" value="Unplaced"/>
</dbReference>
<dbReference type="PROSITE" id="PS50404">
    <property type="entry name" value="GST_NTER"/>
    <property type="match status" value="1"/>
</dbReference>